<feature type="transmembrane region" description="Helical" evidence="1">
    <location>
        <begin position="104"/>
        <end position="127"/>
    </location>
</feature>
<dbReference type="AlphaFoldDB" id="A0A9Y2NKZ3"/>
<proteinExistence type="predicted"/>
<keyword evidence="1" id="KW-1133">Transmembrane helix</keyword>
<gene>
    <name evidence="2" type="ORF">QRX60_48075</name>
</gene>
<evidence type="ECO:0000313" key="2">
    <source>
        <dbReference type="EMBL" id="WIY01695.1"/>
    </source>
</evidence>
<keyword evidence="1" id="KW-0812">Transmembrane</keyword>
<evidence type="ECO:0000256" key="1">
    <source>
        <dbReference type="SAM" id="Phobius"/>
    </source>
</evidence>
<sequence>MGRHWVPLALLGFAELVLVTVELFHRSAVTADLATRLAPDPAPPSYDSIFGFTVEGHGGTQRLLSLSDTVLAYRGGIGVAWQWVLIAAFLAVVAWYARRLGGKAAVLSAVGVLVAVPLLDLLAYSWFGFDAATRGPVLATLGLALVAWLERSRLVLAVAVVAGATAVAVADLPGVVISAAVLLAGAILPRWGMDDDFGSRWPRWGSPSS</sequence>
<feature type="transmembrane region" description="Helical" evidence="1">
    <location>
        <begin position="80"/>
        <end position="97"/>
    </location>
</feature>
<name>A0A9Y2NKZ3_9PSEU</name>
<feature type="transmembrane region" description="Helical" evidence="1">
    <location>
        <begin position="156"/>
        <end position="188"/>
    </location>
</feature>
<dbReference type="KEGG" id="amog:QRX60_48075"/>
<dbReference type="RefSeq" id="WP_285998140.1">
    <property type="nucleotide sequence ID" value="NZ_CP127295.1"/>
</dbReference>
<keyword evidence="1" id="KW-0472">Membrane</keyword>
<dbReference type="Proteomes" id="UP001239397">
    <property type="component" value="Chromosome"/>
</dbReference>
<keyword evidence="3" id="KW-1185">Reference proteome</keyword>
<evidence type="ECO:0000313" key="3">
    <source>
        <dbReference type="Proteomes" id="UP001239397"/>
    </source>
</evidence>
<protein>
    <submittedName>
        <fullName evidence="2">Uncharacterized protein</fullName>
    </submittedName>
</protein>
<dbReference type="EMBL" id="CP127295">
    <property type="protein sequence ID" value="WIY01695.1"/>
    <property type="molecule type" value="Genomic_DNA"/>
</dbReference>
<accession>A0A9Y2NKZ3</accession>
<organism evidence="2 3">
    <name type="scientific">Amycolatopsis mongoliensis</name>
    <dbReference type="NCBI Taxonomy" id="715475"/>
    <lineage>
        <taxon>Bacteria</taxon>
        <taxon>Bacillati</taxon>
        <taxon>Actinomycetota</taxon>
        <taxon>Actinomycetes</taxon>
        <taxon>Pseudonocardiales</taxon>
        <taxon>Pseudonocardiaceae</taxon>
        <taxon>Amycolatopsis</taxon>
    </lineage>
</organism>
<reference evidence="2 3" key="1">
    <citation type="submission" date="2023-06" db="EMBL/GenBank/DDBJ databases">
        <authorList>
            <person name="Oyuntsetseg B."/>
            <person name="Kim S.B."/>
        </authorList>
    </citation>
    <scope>NUCLEOTIDE SEQUENCE [LARGE SCALE GENOMIC DNA]</scope>
    <source>
        <strain evidence="2 3">4-36</strain>
    </source>
</reference>
<feature type="transmembrane region" description="Helical" evidence="1">
    <location>
        <begin position="133"/>
        <end position="149"/>
    </location>
</feature>